<feature type="region of interest" description="Disordered" evidence="1">
    <location>
        <begin position="288"/>
        <end position="315"/>
    </location>
</feature>
<name>A0A840FLR2_9BURK</name>
<accession>A0A840FLR2</accession>
<dbReference type="RefSeq" id="WP_184639473.1">
    <property type="nucleotide sequence ID" value="NZ_JACIFZ010000003.1"/>
</dbReference>
<organism evidence="2 3">
    <name type="scientific">Variovorax guangxiensis</name>
    <dbReference type="NCBI Taxonomy" id="1775474"/>
    <lineage>
        <taxon>Bacteria</taxon>
        <taxon>Pseudomonadati</taxon>
        <taxon>Pseudomonadota</taxon>
        <taxon>Betaproteobacteria</taxon>
        <taxon>Burkholderiales</taxon>
        <taxon>Comamonadaceae</taxon>
        <taxon>Variovorax</taxon>
    </lineage>
</organism>
<dbReference type="Proteomes" id="UP000524450">
    <property type="component" value="Unassembled WGS sequence"/>
</dbReference>
<comment type="caution">
    <text evidence="2">The sequence shown here is derived from an EMBL/GenBank/DDBJ whole genome shotgun (WGS) entry which is preliminary data.</text>
</comment>
<dbReference type="EMBL" id="JACIFZ010000003">
    <property type="protein sequence ID" value="MBB4222693.1"/>
    <property type="molecule type" value="Genomic_DNA"/>
</dbReference>
<protein>
    <submittedName>
        <fullName evidence="2">Uncharacterized protein</fullName>
    </submittedName>
</protein>
<reference evidence="2 3" key="1">
    <citation type="submission" date="2020-08" db="EMBL/GenBank/DDBJ databases">
        <title>Genomic Encyclopedia of Type Strains, Phase IV (KMG-V): Genome sequencing to study the core and pangenomes of soil and plant-associated prokaryotes.</title>
        <authorList>
            <person name="Whitman W."/>
        </authorList>
    </citation>
    <scope>NUCLEOTIDE SEQUENCE [LARGE SCALE GENOMIC DNA]</scope>
    <source>
        <strain evidence="2 3">34/80</strain>
    </source>
</reference>
<gene>
    <name evidence="2" type="ORF">GGD71_003473</name>
</gene>
<proteinExistence type="predicted"/>
<evidence type="ECO:0000313" key="2">
    <source>
        <dbReference type="EMBL" id="MBB4222693.1"/>
    </source>
</evidence>
<evidence type="ECO:0000256" key="1">
    <source>
        <dbReference type="SAM" id="MobiDB-lite"/>
    </source>
</evidence>
<dbReference type="PROSITE" id="PS51257">
    <property type="entry name" value="PROKAR_LIPOPROTEIN"/>
    <property type="match status" value="1"/>
</dbReference>
<dbReference type="AlphaFoldDB" id="A0A840FLR2"/>
<sequence>METGRSVRGWQRCVAAGLAVAITGCSSTNPYQRSARVDKPISQLGREEVRYAHAERLAGNLHGALGVLKDQRREWYESLSTQARVRAVTQIGLLGVTAAALYSGLKSGVTSDHDKRRLALAGAVGFAAYSGSTWFVNPAQEQAYVEGIRELTCAMMNIEPLRMSAVNFAQMKLERDALAEAINKLDKSLLGAEATERYPRDSKLAWAQVRVEARSALVRARKTLASSEQLADQLNNSGVTLMREGDLVFARVAARINAANKPITSPDAMVSQAAGIIGSFRSVKIDVPSESNGSGAGGGGASPTTPAGGDGGGAAAKKTAVAAGSKSLGSASMQELLAQVATLQKQQIAAAEEKALRTREDKLEADAKKKSANASEASTARKLAAETADLYAARRPLSMRLLSFAEQRKSVERNGSCVGGVSAMSISPADDAKVAQGDAYEITVSGVTAIPQVSVKGSASFEILAGGQGTSQYVVRIKVAADAKGTVEVTISDRGLATEEVQLTVSSPAAK</sequence>
<evidence type="ECO:0000313" key="3">
    <source>
        <dbReference type="Proteomes" id="UP000524450"/>
    </source>
</evidence>